<keyword evidence="2 6" id="KW-0812">Transmembrane</keyword>
<keyword evidence="4 6" id="KW-0472">Membrane</keyword>
<dbReference type="EMBL" id="NAJN01000208">
    <property type="protein sequence ID" value="TKA77034.1"/>
    <property type="molecule type" value="Genomic_DNA"/>
</dbReference>
<comment type="caution">
    <text evidence="8">The sequence shown here is derived from an EMBL/GenBank/DDBJ whole genome shotgun (WGS) entry which is preliminary data.</text>
</comment>
<evidence type="ECO:0000313" key="8">
    <source>
        <dbReference type="EMBL" id="TKA77034.1"/>
    </source>
</evidence>
<dbReference type="GO" id="GO:0012505">
    <property type="term" value="C:endomembrane system"/>
    <property type="evidence" value="ECO:0007669"/>
    <property type="project" value="UniProtKB-SubCell"/>
</dbReference>
<feature type="transmembrane region" description="Helical" evidence="6">
    <location>
        <begin position="141"/>
        <end position="167"/>
    </location>
</feature>
<dbReference type="Pfam" id="PF02656">
    <property type="entry name" value="DUF202"/>
    <property type="match status" value="1"/>
</dbReference>
<reference evidence="8 9" key="1">
    <citation type="submission" date="2017-03" db="EMBL/GenBank/DDBJ databases">
        <title>Genomes of endolithic fungi from Antarctica.</title>
        <authorList>
            <person name="Coleine C."/>
            <person name="Masonjones S."/>
            <person name="Stajich J.E."/>
        </authorList>
    </citation>
    <scope>NUCLEOTIDE SEQUENCE [LARGE SCALE GENOMIC DNA]</scope>
    <source>
        <strain evidence="8 9">CCFEE 5187</strain>
    </source>
</reference>
<dbReference type="InterPro" id="IPR052053">
    <property type="entry name" value="IM_YidH-like"/>
</dbReference>
<evidence type="ECO:0000259" key="7">
    <source>
        <dbReference type="Pfam" id="PF02656"/>
    </source>
</evidence>
<evidence type="ECO:0000256" key="1">
    <source>
        <dbReference type="ARBA" id="ARBA00004127"/>
    </source>
</evidence>
<accession>A0A4U0XIQ7</accession>
<dbReference type="AlphaFoldDB" id="A0A4U0XIQ7"/>
<protein>
    <recommendedName>
        <fullName evidence="7">DUF202 domain-containing protein</fullName>
    </recommendedName>
</protein>
<feature type="compositionally biased region" description="Low complexity" evidence="5">
    <location>
        <begin position="1"/>
        <end position="14"/>
    </location>
</feature>
<dbReference type="InterPro" id="IPR003807">
    <property type="entry name" value="DUF202"/>
</dbReference>
<evidence type="ECO:0000256" key="2">
    <source>
        <dbReference type="ARBA" id="ARBA00022692"/>
    </source>
</evidence>
<dbReference type="PANTHER" id="PTHR34187">
    <property type="entry name" value="FGR18P"/>
    <property type="match status" value="1"/>
</dbReference>
<feature type="transmembrane region" description="Helical" evidence="6">
    <location>
        <begin position="108"/>
        <end position="129"/>
    </location>
</feature>
<sequence length="194" mass="21596">MNHPVPATATVPQAPTLPPSAHQSEGRHAETEENEEDEREATELRTYLKSPAEVPSTTGVYGESNRQSLPARQKPRWHNGVRKFWTQQISITVPHADCRDHLANERTFLAYLRTSLTLSMIGVTVAQLFRIQHAPSPSPVFGYFVLGKPLAAVFEAAAILMTLLGAYRSWRQQNAMLTICLFTVTVGIDISRES</sequence>
<dbReference type="OrthoDB" id="199599at2759"/>
<gene>
    <name evidence="8" type="ORF">B0A49_02317</name>
</gene>
<evidence type="ECO:0000256" key="6">
    <source>
        <dbReference type="SAM" id="Phobius"/>
    </source>
</evidence>
<feature type="compositionally biased region" description="Polar residues" evidence="5">
    <location>
        <begin position="55"/>
        <end position="70"/>
    </location>
</feature>
<comment type="subcellular location">
    <subcellularLocation>
        <location evidence="1">Endomembrane system</location>
        <topology evidence="1">Multi-pass membrane protein</topology>
    </subcellularLocation>
</comment>
<feature type="domain" description="DUF202" evidence="7">
    <location>
        <begin position="99"/>
        <end position="174"/>
    </location>
</feature>
<keyword evidence="3 6" id="KW-1133">Transmembrane helix</keyword>
<feature type="region of interest" description="Disordered" evidence="5">
    <location>
        <begin position="1"/>
        <end position="74"/>
    </location>
</feature>
<keyword evidence="9" id="KW-1185">Reference proteome</keyword>
<evidence type="ECO:0000256" key="5">
    <source>
        <dbReference type="SAM" id="MobiDB-lite"/>
    </source>
</evidence>
<dbReference type="STRING" id="331657.A0A4U0XIQ7"/>
<organism evidence="8 9">
    <name type="scientific">Cryomyces minteri</name>
    <dbReference type="NCBI Taxonomy" id="331657"/>
    <lineage>
        <taxon>Eukaryota</taxon>
        <taxon>Fungi</taxon>
        <taxon>Dikarya</taxon>
        <taxon>Ascomycota</taxon>
        <taxon>Pezizomycotina</taxon>
        <taxon>Dothideomycetes</taxon>
        <taxon>Dothideomycetes incertae sedis</taxon>
        <taxon>Cryomyces</taxon>
    </lineage>
</organism>
<name>A0A4U0XIQ7_9PEZI</name>
<dbReference type="Proteomes" id="UP000308768">
    <property type="component" value="Unassembled WGS sequence"/>
</dbReference>
<evidence type="ECO:0000256" key="4">
    <source>
        <dbReference type="ARBA" id="ARBA00023136"/>
    </source>
</evidence>
<evidence type="ECO:0000256" key="3">
    <source>
        <dbReference type="ARBA" id="ARBA00022989"/>
    </source>
</evidence>
<proteinExistence type="predicted"/>
<dbReference type="PANTHER" id="PTHR34187:SF1">
    <property type="entry name" value="DUF202 DOMAIN-CONTAINING PROTEIN"/>
    <property type="match status" value="1"/>
</dbReference>
<evidence type="ECO:0000313" key="9">
    <source>
        <dbReference type="Proteomes" id="UP000308768"/>
    </source>
</evidence>